<evidence type="ECO:0000256" key="8">
    <source>
        <dbReference type="ARBA" id="ARBA00023224"/>
    </source>
</evidence>
<evidence type="ECO:0000259" key="12">
    <source>
        <dbReference type="PROSITE" id="PS50261"/>
    </source>
</evidence>
<comment type="subcellular location">
    <subcellularLocation>
        <location evidence="1">Endomembrane system</location>
        <topology evidence="1">Multi-pass membrane protein</topology>
    </subcellularLocation>
</comment>
<evidence type="ECO:0000256" key="6">
    <source>
        <dbReference type="ARBA" id="ARBA00023136"/>
    </source>
</evidence>
<feature type="transmembrane region" description="Helical" evidence="10">
    <location>
        <begin position="574"/>
        <end position="591"/>
    </location>
</feature>
<keyword evidence="7" id="KW-0675">Receptor</keyword>
<evidence type="ECO:0000256" key="5">
    <source>
        <dbReference type="ARBA" id="ARBA00023040"/>
    </source>
</evidence>
<dbReference type="SUPFAM" id="SSF63877">
    <property type="entry name" value="Methuselah ectodomain"/>
    <property type="match status" value="1"/>
</dbReference>
<keyword evidence="8" id="KW-0807">Transducer</keyword>
<dbReference type="InterPro" id="IPR017981">
    <property type="entry name" value="GPCR_2-like_7TM"/>
</dbReference>
<feature type="chain" id="PRO_5043923604" description="G-protein coupled receptors family 2 profile 2 domain-containing protein" evidence="11">
    <location>
        <begin position="23"/>
        <end position="674"/>
    </location>
</feature>
<evidence type="ECO:0000256" key="9">
    <source>
        <dbReference type="SAM" id="MobiDB-lite"/>
    </source>
</evidence>
<dbReference type="PROSITE" id="PS50261">
    <property type="entry name" value="G_PROTEIN_RECEP_F2_4"/>
    <property type="match status" value="1"/>
</dbReference>
<dbReference type="Proteomes" id="UP001431783">
    <property type="component" value="Unassembled WGS sequence"/>
</dbReference>
<feature type="region of interest" description="Disordered" evidence="9">
    <location>
        <begin position="655"/>
        <end position="674"/>
    </location>
</feature>
<evidence type="ECO:0000256" key="11">
    <source>
        <dbReference type="SAM" id="SignalP"/>
    </source>
</evidence>
<keyword evidence="4 10" id="KW-1133">Transmembrane helix</keyword>
<evidence type="ECO:0000313" key="13">
    <source>
        <dbReference type="EMBL" id="KAK9869399.1"/>
    </source>
</evidence>
<dbReference type="PANTHER" id="PTHR47154">
    <property type="entry name" value="G-PROTEIN COUPLED RECEPTOR MTH-RELATED"/>
    <property type="match status" value="1"/>
</dbReference>
<proteinExistence type="inferred from homology"/>
<dbReference type="EMBL" id="JARQZJ010000001">
    <property type="protein sequence ID" value="KAK9869399.1"/>
    <property type="molecule type" value="Genomic_DNA"/>
</dbReference>
<dbReference type="InterPro" id="IPR036272">
    <property type="entry name" value="Methuselah_N_sf"/>
</dbReference>
<evidence type="ECO:0000256" key="4">
    <source>
        <dbReference type="ARBA" id="ARBA00022989"/>
    </source>
</evidence>
<evidence type="ECO:0000313" key="14">
    <source>
        <dbReference type="Proteomes" id="UP001431783"/>
    </source>
</evidence>
<feature type="transmembrane region" description="Helical" evidence="10">
    <location>
        <begin position="469"/>
        <end position="489"/>
    </location>
</feature>
<evidence type="ECO:0000256" key="1">
    <source>
        <dbReference type="ARBA" id="ARBA00004127"/>
    </source>
</evidence>
<keyword evidence="5" id="KW-0297">G-protein coupled receptor</keyword>
<feature type="signal peptide" evidence="11">
    <location>
        <begin position="1"/>
        <end position="22"/>
    </location>
</feature>
<dbReference type="GO" id="GO:0008528">
    <property type="term" value="F:G protein-coupled peptide receptor activity"/>
    <property type="evidence" value="ECO:0007669"/>
    <property type="project" value="TreeGrafter"/>
</dbReference>
<evidence type="ECO:0000256" key="3">
    <source>
        <dbReference type="ARBA" id="ARBA00022692"/>
    </source>
</evidence>
<feature type="transmembrane region" description="Helical" evidence="10">
    <location>
        <begin position="359"/>
        <end position="379"/>
    </location>
</feature>
<organism evidence="13 14">
    <name type="scientific">Henosepilachna vigintioctopunctata</name>
    <dbReference type="NCBI Taxonomy" id="420089"/>
    <lineage>
        <taxon>Eukaryota</taxon>
        <taxon>Metazoa</taxon>
        <taxon>Ecdysozoa</taxon>
        <taxon>Arthropoda</taxon>
        <taxon>Hexapoda</taxon>
        <taxon>Insecta</taxon>
        <taxon>Pterygota</taxon>
        <taxon>Neoptera</taxon>
        <taxon>Endopterygota</taxon>
        <taxon>Coleoptera</taxon>
        <taxon>Polyphaga</taxon>
        <taxon>Cucujiformia</taxon>
        <taxon>Coccinelloidea</taxon>
        <taxon>Coccinellidae</taxon>
        <taxon>Epilachninae</taxon>
        <taxon>Epilachnini</taxon>
        <taxon>Henosepilachna</taxon>
    </lineage>
</organism>
<protein>
    <recommendedName>
        <fullName evidence="12">G-protein coupled receptors family 2 profile 2 domain-containing protein</fullName>
    </recommendedName>
</protein>
<dbReference type="GO" id="GO:0005886">
    <property type="term" value="C:plasma membrane"/>
    <property type="evidence" value="ECO:0007669"/>
    <property type="project" value="TreeGrafter"/>
</dbReference>
<keyword evidence="3 10" id="KW-0812">Transmembrane</keyword>
<name>A0AAW1TQI5_9CUCU</name>
<feature type="transmembrane region" description="Helical" evidence="10">
    <location>
        <begin position="328"/>
        <end position="347"/>
    </location>
</feature>
<accession>A0AAW1TQI5</accession>
<dbReference type="CDD" id="cd15039">
    <property type="entry name" value="7tmB3_Methuselah-like"/>
    <property type="match status" value="1"/>
</dbReference>
<feature type="transmembrane region" description="Helical" evidence="10">
    <location>
        <begin position="611"/>
        <end position="630"/>
    </location>
</feature>
<dbReference type="Gene3D" id="1.20.1070.10">
    <property type="entry name" value="Rhodopsin 7-helix transmembrane proteins"/>
    <property type="match status" value="1"/>
</dbReference>
<gene>
    <name evidence="13" type="ORF">WA026_003155</name>
</gene>
<evidence type="ECO:0000256" key="7">
    <source>
        <dbReference type="ARBA" id="ARBA00023170"/>
    </source>
</evidence>
<keyword evidence="6 10" id="KW-0472">Membrane</keyword>
<reference evidence="13 14" key="1">
    <citation type="submission" date="2023-03" db="EMBL/GenBank/DDBJ databases">
        <title>Genome insight into feeding habits of ladybird beetles.</title>
        <authorList>
            <person name="Li H.-S."/>
            <person name="Huang Y.-H."/>
            <person name="Pang H."/>
        </authorList>
    </citation>
    <scope>NUCLEOTIDE SEQUENCE [LARGE SCALE GENOMIC DNA]</scope>
    <source>
        <strain evidence="13">SYSU_2023b</strain>
        <tissue evidence="13">Whole body</tissue>
    </source>
</reference>
<evidence type="ECO:0000256" key="10">
    <source>
        <dbReference type="SAM" id="Phobius"/>
    </source>
</evidence>
<evidence type="ECO:0000256" key="2">
    <source>
        <dbReference type="ARBA" id="ARBA00008979"/>
    </source>
</evidence>
<keyword evidence="11" id="KW-0732">Signal</keyword>
<feature type="transmembrane region" description="Helical" evidence="10">
    <location>
        <begin position="521"/>
        <end position="543"/>
    </location>
</feature>
<dbReference type="GO" id="GO:0012505">
    <property type="term" value="C:endomembrane system"/>
    <property type="evidence" value="ECO:0007669"/>
    <property type="project" value="UniProtKB-SubCell"/>
</dbReference>
<feature type="domain" description="G-protein coupled receptors family 2 profile 2" evidence="12">
    <location>
        <begin position="322"/>
        <end position="632"/>
    </location>
</feature>
<feature type="transmembrane region" description="Helical" evidence="10">
    <location>
        <begin position="391"/>
        <end position="414"/>
    </location>
</feature>
<comment type="caution">
    <text evidence="13">The sequence shown here is derived from an EMBL/GenBank/DDBJ whole genome shotgun (WGS) entry which is preliminary data.</text>
</comment>
<dbReference type="PANTHER" id="PTHR47154:SF2">
    <property type="entry name" value="G-PROTEIN COUPLED RECEPTOR MTH-RELATED"/>
    <property type="match status" value="1"/>
</dbReference>
<comment type="similarity">
    <text evidence="2">Belongs to the G-protein coupled receptor 2 family. Mth subfamily.</text>
</comment>
<dbReference type="AlphaFoldDB" id="A0AAW1TQI5"/>
<dbReference type="GO" id="GO:0007166">
    <property type="term" value="P:cell surface receptor signaling pathway"/>
    <property type="evidence" value="ECO:0007669"/>
    <property type="project" value="InterPro"/>
</dbReference>
<dbReference type="InterPro" id="IPR051384">
    <property type="entry name" value="Mth_GPCR"/>
</dbReference>
<keyword evidence="14" id="KW-1185">Reference proteome</keyword>
<feature type="compositionally biased region" description="Polar residues" evidence="9">
    <location>
        <begin position="656"/>
        <end position="667"/>
    </location>
</feature>
<sequence>MTMKRTITVLVPLILSITQIQGSDQEKCCKQDYQFVQQDSTFACVYNSNKRLQSNFKIQDFLNKNISGNCIEIYSENKIATFTFDNSIKKVSKDKTLEVKHYPKCCPLGLDYNDLIHSCDETVKANRKDIFTENSFIKIGLPHCKIISDHIFDSIDEVKIDNVGIEFKNTSRRVSNEKYCVDSTLSGKFVTRICEDDIQICKNITCIHKCCPDGKSFINGSNCLDTFKHGLDLKFSSKIEDPSVPFAIIYGIPGRIYPLEEGKYNYYLDKAGTFSTYMNKSDAYVNHPVTEESYCIEYTYRDGIWDNYFLFGKAITQPLEPKFAVTRWAKMVSCIALLLTISVYLILPKMRNLFGKILLSYSIATFLFFFFLCFSQFYYNVINDITCRCLGYISLLTSIWSFTWLHIMCIDIWFSFGRKSDFWKVIVPETPSDLFVVGPEWAASDGELLIDSTPRTLAGPLQKNEFKRLLQYSLYGWGFPIFWILLIYLCSTSNIVPEEIRPYVGVNKCYLENYDSKPGNFAYSVFVILPLLIQQIINTVLFVKTVMYCLKIKDEIERMNDAKRKSDLNAGRERMGLIMKLAVIMGVFFLFETVSSLYNFQNTTVTTYIEVVWDTVNCLQGVFIFIIFICKKKVYDKLCEKIPVLKSRKSSLSSSATTQVSMHQISGNKRDKTP</sequence>